<accession>A0A1V6CAQ4</accession>
<evidence type="ECO:0000313" key="1">
    <source>
        <dbReference type="EMBL" id="OQB73968.1"/>
    </source>
</evidence>
<gene>
    <name evidence="1" type="ORF">BWX89_00711</name>
</gene>
<name>A0A1V6CAQ4_UNCT6</name>
<comment type="caution">
    <text evidence="1">The sequence shown here is derived from an EMBL/GenBank/DDBJ whole genome shotgun (WGS) entry which is preliminary data.</text>
</comment>
<dbReference type="Proteomes" id="UP000485562">
    <property type="component" value="Unassembled WGS sequence"/>
</dbReference>
<sequence length="142" mass="16092">MAFITVGILLIMFAGIAIPGVYRAKECSRVAACIGNLKQMGMACSVYADDYNGFFPPDVSYLYLNYASSLTIFICSSKRPEICESDILKDFTMCYEYVKGLKTEDRNVVFANLYVKGVKKGNWVDVWQKHKKSIKQEILEKI</sequence>
<proteinExistence type="predicted"/>
<dbReference type="AlphaFoldDB" id="A0A1V6CAQ4"/>
<organism evidence="1">
    <name type="scientific">candidate division TA06 bacterium ADurb.Bin131</name>
    <dbReference type="NCBI Taxonomy" id="1852827"/>
    <lineage>
        <taxon>Bacteria</taxon>
        <taxon>Bacteria division TA06</taxon>
    </lineage>
</organism>
<protein>
    <recommendedName>
        <fullName evidence="2">Type II secretion system protein G</fullName>
    </recommendedName>
</protein>
<dbReference type="EMBL" id="MWDQ01000056">
    <property type="protein sequence ID" value="OQB73968.1"/>
    <property type="molecule type" value="Genomic_DNA"/>
</dbReference>
<reference evidence="1" key="1">
    <citation type="submission" date="2017-02" db="EMBL/GenBank/DDBJ databases">
        <title>Delving into the versatile metabolic prowess of the omnipresent phylum Bacteroidetes.</title>
        <authorList>
            <person name="Nobu M.K."/>
            <person name="Mei R."/>
            <person name="Narihiro T."/>
            <person name="Kuroda K."/>
            <person name="Liu W.-T."/>
        </authorList>
    </citation>
    <scope>NUCLEOTIDE SEQUENCE</scope>
    <source>
        <strain evidence="1">ADurb.Bin131</strain>
    </source>
</reference>
<evidence type="ECO:0008006" key="2">
    <source>
        <dbReference type="Google" id="ProtNLM"/>
    </source>
</evidence>